<keyword evidence="1" id="KW-0805">Transcription regulation</keyword>
<dbReference type="GO" id="GO:0003677">
    <property type="term" value="F:DNA binding"/>
    <property type="evidence" value="ECO:0007669"/>
    <property type="project" value="UniProtKB-KW"/>
</dbReference>
<comment type="caution">
    <text evidence="6">The sequence shown here is derived from an EMBL/GenBank/DDBJ whole genome shotgun (WGS) entry which is preliminary data.</text>
</comment>
<reference evidence="6" key="1">
    <citation type="submission" date="2020-10" db="EMBL/GenBank/DDBJ databases">
        <authorList>
            <person name="Gilroy R."/>
        </authorList>
    </citation>
    <scope>NUCLEOTIDE SEQUENCE</scope>
    <source>
        <strain evidence="6">G3-3990</strain>
    </source>
</reference>
<dbReference type="PANTHER" id="PTHR24567:SF74">
    <property type="entry name" value="HTH-TYPE TRANSCRIPTIONAL REGULATOR ARCR"/>
    <property type="match status" value="1"/>
</dbReference>
<evidence type="ECO:0000259" key="4">
    <source>
        <dbReference type="PROSITE" id="PS50042"/>
    </source>
</evidence>
<dbReference type="InterPro" id="IPR012318">
    <property type="entry name" value="HTH_CRP"/>
</dbReference>
<dbReference type="Pfam" id="PF00027">
    <property type="entry name" value="cNMP_binding"/>
    <property type="match status" value="1"/>
</dbReference>
<accession>A0A9D9HT87</accession>
<gene>
    <name evidence="6" type="ORF">IAA73_05650</name>
</gene>
<dbReference type="GO" id="GO:0005829">
    <property type="term" value="C:cytosol"/>
    <property type="evidence" value="ECO:0007669"/>
    <property type="project" value="TreeGrafter"/>
</dbReference>
<dbReference type="AlphaFoldDB" id="A0A9D9HT87"/>
<dbReference type="InterPro" id="IPR036390">
    <property type="entry name" value="WH_DNA-bd_sf"/>
</dbReference>
<protein>
    <submittedName>
        <fullName evidence="6">Crp/Fnr family transcriptional regulator</fullName>
    </submittedName>
</protein>
<name>A0A9D9HT87_9BACT</name>
<keyword evidence="3" id="KW-0804">Transcription</keyword>
<dbReference type="SMART" id="SM00100">
    <property type="entry name" value="cNMP"/>
    <property type="match status" value="1"/>
</dbReference>
<dbReference type="InterPro" id="IPR050397">
    <property type="entry name" value="Env_Response_Regulators"/>
</dbReference>
<feature type="domain" description="Cyclic nucleotide-binding" evidence="4">
    <location>
        <begin position="19"/>
        <end position="139"/>
    </location>
</feature>
<evidence type="ECO:0000256" key="2">
    <source>
        <dbReference type="ARBA" id="ARBA00023125"/>
    </source>
</evidence>
<evidence type="ECO:0000313" key="7">
    <source>
        <dbReference type="Proteomes" id="UP000823641"/>
    </source>
</evidence>
<evidence type="ECO:0000259" key="5">
    <source>
        <dbReference type="PROSITE" id="PS51063"/>
    </source>
</evidence>
<proteinExistence type="predicted"/>
<keyword evidence="2" id="KW-0238">DNA-binding</keyword>
<dbReference type="InterPro" id="IPR000595">
    <property type="entry name" value="cNMP-bd_dom"/>
</dbReference>
<dbReference type="SUPFAM" id="SSF51206">
    <property type="entry name" value="cAMP-binding domain-like"/>
    <property type="match status" value="1"/>
</dbReference>
<dbReference type="SMART" id="SM00419">
    <property type="entry name" value="HTH_CRP"/>
    <property type="match status" value="1"/>
</dbReference>
<evidence type="ECO:0000313" key="6">
    <source>
        <dbReference type="EMBL" id="MBO8459802.1"/>
    </source>
</evidence>
<dbReference type="Pfam" id="PF13545">
    <property type="entry name" value="HTH_Crp_2"/>
    <property type="match status" value="1"/>
</dbReference>
<feature type="domain" description="HTH crp-type" evidence="5">
    <location>
        <begin position="153"/>
        <end position="225"/>
    </location>
</feature>
<reference evidence="6" key="2">
    <citation type="journal article" date="2021" name="PeerJ">
        <title>Extensive microbial diversity within the chicken gut microbiome revealed by metagenomics and culture.</title>
        <authorList>
            <person name="Gilroy R."/>
            <person name="Ravi A."/>
            <person name="Getino M."/>
            <person name="Pursley I."/>
            <person name="Horton D.L."/>
            <person name="Alikhan N.F."/>
            <person name="Baker D."/>
            <person name="Gharbi K."/>
            <person name="Hall N."/>
            <person name="Watson M."/>
            <person name="Adriaenssens E.M."/>
            <person name="Foster-Nyarko E."/>
            <person name="Jarju S."/>
            <person name="Secka A."/>
            <person name="Antonio M."/>
            <person name="Oren A."/>
            <person name="Chaudhuri R.R."/>
            <person name="La Ragione R."/>
            <person name="Hildebrand F."/>
            <person name="Pallen M.J."/>
        </authorList>
    </citation>
    <scope>NUCLEOTIDE SEQUENCE</scope>
    <source>
        <strain evidence="6">G3-3990</strain>
    </source>
</reference>
<dbReference type="PROSITE" id="PS51063">
    <property type="entry name" value="HTH_CRP_2"/>
    <property type="match status" value="1"/>
</dbReference>
<sequence length="234" mass="26609">MATRKLTIENERLWDVSPVWSVLTATERNLVEQNLTVHSFKKNQLIHCEGDDPTHMMILIKGKVKVFKEGVGSRNQIIRMLKPYEHFGYRAMIANEHYNTNVCAFEPSIVYMLPKDVFLGLLKSNKDFCYRFLVELATDLGASDARSVNLTQKHIRGRLAEALLSLKKSYGLEADGATISMYMSREDLANLSNMTASNAIRTLSNFASEEIISIDGRKIKILDYDRLVKISRMG</sequence>
<organism evidence="6 7">
    <name type="scientific">Candidatus Gallipaludibacter merdavium</name>
    <dbReference type="NCBI Taxonomy" id="2840839"/>
    <lineage>
        <taxon>Bacteria</taxon>
        <taxon>Pseudomonadati</taxon>
        <taxon>Bacteroidota</taxon>
        <taxon>Bacteroidia</taxon>
        <taxon>Bacteroidales</taxon>
        <taxon>Candidatus Gallipaludibacter</taxon>
    </lineage>
</organism>
<dbReference type="Gene3D" id="1.10.10.10">
    <property type="entry name" value="Winged helix-like DNA-binding domain superfamily/Winged helix DNA-binding domain"/>
    <property type="match status" value="1"/>
</dbReference>
<dbReference type="InterPro" id="IPR036388">
    <property type="entry name" value="WH-like_DNA-bd_sf"/>
</dbReference>
<dbReference type="CDD" id="cd00038">
    <property type="entry name" value="CAP_ED"/>
    <property type="match status" value="1"/>
</dbReference>
<dbReference type="Gene3D" id="2.60.120.10">
    <property type="entry name" value="Jelly Rolls"/>
    <property type="match status" value="1"/>
</dbReference>
<dbReference type="GO" id="GO:0003700">
    <property type="term" value="F:DNA-binding transcription factor activity"/>
    <property type="evidence" value="ECO:0007669"/>
    <property type="project" value="TreeGrafter"/>
</dbReference>
<dbReference type="InterPro" id="IPR014710">
    <property type="entry name" value="RmlC-like_jellyroll"/>
</dbReference>
<evidence type="ECO:0000256" key="3">
    <source>
        <dbReference type="ARBA" id="ARBA00023163"/>
    </source>
</evidence>
<dbReference type="Proteomes" id="UP000823641">
    <property type="component" value="Unassembled WGS sequence"/>
</dbReference>
<evidence type="ECO:0000256" key="1">
    <source>
        <dbReference type="ARBA" id="ARBA00023015"/>
    </source>
</evidence>
<dbReference type="SUPFAM" id="SSF46785">
    <property type="entry name" value="Winged helix' DNA-binding domain"/>
    <property type="match status" value="1"/>
</dbReference>
<dbReference type="PROSITE" id="PS50042">
    <property type="entry name" value="CNMP_BINDING_3"/>
    <property type="match status" value="1"/>
</dbReference>
<dbReference type="PANTHER" id="PTHR24567">
    <property type="entry name" value="CRP FAMILY TRANSCRIPTIONAL REGULATORY PROTEIN"/>
    <property type="match status" value="1"/>
</dbReference>
<dbReference type="EMBL" id="JADIMG010000055">
    <property type="protein sequence ID" value="MBO8459802.1"/>
    <property type="molecule type" value="Genomic_DNA"/>
</dbReference>
<dbReference type="InterPro" id="IPR018490">
    <property type="entry name" value="cNMP-bd_dom_sf"/>
</dbReference>